<accession>A0ABS7TR53</accession>
<protein>
    <recommendedName>
        <fullName evidence="5">Lipoprotein</fullName>
    </recommendedName>
</protein>
<comment type="caution">
    <text evidence="3">The sequence shown here is derived from an EMBL/GenBank/DDBJ whole genome shotgun (WGS) entry which is preliminary data.</text>
</comment>
<dbReference type="RefSeq" id="WP_224192479.1">
    <property type="nucleotide sequence ID" value="NZ_JAIRAU010000019.1"/>
</dbReference>
<name>A0ABS7TR53_9BACT</name>
<reference evidence="3" key="1">
    <citation type="submission" date="2021-08" db="EMBL/GenBank/DDBJ databases">
        <authorList>
            <person name="Stevens D.C."/>
        </authorList>
    </citation>
    <scope>NUCLEOTIDE SEQUENCE</scope>
    <source>
        <strain evidence="3">DSM 53165</strain>
    </source>
</reference>
<dbReference type="EMBL" id="JAIRAU010000019">
    <property type="protein sequence ID" value="MBZ5710709.1"/>
    <property type="molecule type" value="Genomic_DNA"/>
</dbReference>
<gene>
    <name evidence="3" type="ORF">K7C98_15715</name>
</gene>
<keyword evidence="2" id="KW-0732">Signal</keyword>
<evidence type="ECO:0000256" key="1">
    <source>
        <dbReference type="SAM" id="MobiDB-lite"/>
    </source>
</evidence>
<sequence length="337" mass="35751">MKTTNPLTIRARHPLTLLAALCILAPAVGCDNEPEAGVENGAADLVFADEASASTSKVVGEFVHAGNPDAADPGDDLTEDPSDEGVKVVPLEETEEATSTANSNIVASLQLPEGGEVHFIDLGPPETPGIATIYSGHSATVGALRAHGATPLELFLALAPAEDVPPDALFAHHRRLASEGLAEPSPRSLSLDDLALPPEVTKALSWTGQLSNCSGYSTTATYFSAAKELVEDDFGFELGAHDQEFHSALTSNVSVVLGSSTSGWLASCRKSKGPDNTPNLNQRFDQYSGGVWTTFWDPGFVDQSWGWAFAYSDTVNRNFRMVLQTINDDTAYVAARY</sequence>
<feature type="compositionally biased region" description="Acidic residues" evidence="1">
    <location>
        <begin position="72"/>
        <end position="83"/>
    </location>
</feature>
<evidence type="ECO:0000313" key="4">
    <source>
        <dbReference type="Proteomes" id="UP001139031"/>
    </source>
</evidence>
<feature type="region of interest" description="Disordered" evidence="1">
    <location>
        <begin position="64"/>
        <end position="83"/>
    </location>
</feature>
<evidence type="ECO:0000313" key="3">
    <source>
        <dbReference type="EMBL" id="MBZ5710709.1"/>
    </source>
</evidence>
<dbReference type="Proteomes" id="UP001139031">
    <property type="component" value="Unassembled WGS sequence"/>
</dbReference>
<organism evidence="3 4">
    <name type="scientific">Nannocystis pusilla</name>
    <dbReference type="NCBI Taxonomy" id="889268"/>
    <lineage>
        <taxon>Bacteria</taxon>
        <taxon>Pseudomonadati</taxon>
        <taxon>Myxococcota</taxon>
        <taxon>Polyangia</taxon>
        <taxon>Nannocystales</taxon>
        <taxon>Nannocystaceae</taxon>
        <taxon>Nannocystis</taxon>
    </lineage>
</organism>
<keyword evidence="4" id="KW-1185">Reference proteome</keyword>
<proteinExistence type="predicted"/>
<feature type="signal peptide" evidence="2">
    <location>
        <begin position="1"/>
        <end position="29"/>
    </location>
</feature>
<feature type="chain" id="PRO_5046701184" description="Lipoprotein" evidence="2">
    <location>
        <begin position="30"/>
        <end position="337"/>
    </location>
</feature>
<evidence type="ECO:0000256" key="2">
    <source>
        <dbReference type="SAM" id="SignalP"/>
    </source>
</evidence>
<evidence type="ECO:0008006" key="5">
    <source>
        <dbReference type="Google" id="ProtNLM"/>
    </source>
</evidence>